<evidence type="ECO:0000256" key="1">
    <source>
        <dbReference type="ARBA" id="ARBA00004167"/>
    </source>
</evidence>
<name>A0A5N6U225_ASPAV</name>
<evidence type="ECO:0000256" key="6">
    <source>
        <dbReference type="SAM" id="Phobius"/>
    </source>
</evidence>
<accession>A0A5N6U225</accession>
<feature type="compositionally biased region" description="Basic and acidic residues" evidence="5">
    <location>
        <begin position="246"/>
        <end position="255"/>
    </location>
</feature>
<dbReference type="GO" id="GO:0071944">
    <property type="term" value="C:cell periphery"/>
    <property type="evidence" value="ECO:0007669"/>
    <property type="project" value="UniProtKB-ARBA"/>
</dbReference>
<dbReference type="Proteomes" id="UP000325780">
    <property type="component" value="Unassembled WGS sequence"/>
</dbReference>
<sequence>MSTRGYENCKAGTFYGFTGSENNEFHPGDTFHLQWGAIKDGDLPLNISLGRAGGTLIDEIVSHAQFTTGGSLYKLVVNKTANCSLEQYSWAIPPDFNTTNPQYQIGLFDGTVRLGTADVPLFGWINWSPYFYVRDKSSSLSTSTTAASTSTIPSTATSDTAPTSSASSSSSTDSDSTSPRNLGIGIGVGVGGFALLLLLAFYLLRRRKKARQAAAMREPAVQYKRPAVNLPPVELPADNKYSSTHQGREVSELPG</sequence>
<dbReference type="OrthoDB" id="4356293at2759"/>
<keyword evidence="8" id="KW-1185">Reference proteome</keyword>
<gene>
    <name evidence="7" type="ORF">BDV25DRAFT_150588</name>
</gene>
<evidence type="ECO:0000256" key="2">
    <source>
        <dbReference type="ARBA" id="ARBA00022692"/>
    </source>
</evidence>
<feature type="region of interest" description="Disordered" evidence="5">
    <location>
        <begin position="231"/>
        <end position="255"/>
    </location>
</feature>
<evidence type="ECO:0000313" key="8">
    <source>
        <dbReference type="Proteomes" id="UP000325780"/>
    </source>
</evidence>
<keyword evidence="2 6" id="KW-0812">Transmembrane</keyword>
<comment type="subcellular location">
    <subcellularLocation>
        <location evidence="1">Membrane</location>
        <topology evidence="1">Single-pass membrane protein</topology>
    </subcellularLocation>
</comment>
<protein>
    <recommendedName>
        <fullName evidence="9">Concanavalin A-like lectin/glucanase domain-containing protein</fullName>
    </recommendedName>
</protein>
<feature type="region of interest" description="Disordered" evidence="5">
    <location>
        <begin position="143"/>
        <end position="179"/>
    </location>
</feature>
<dbReference type="EMBL" id="ML742049">
    <property type="protein sequence ID" value="KAE8152683.1"/>
    <property type="molecule type" value="Genomic_DNA"/>
</dbReference>
<proteinExistence type="predicted"/>
<dbReference type="PANTHER" id="PTHR15549">
    <property type="entry name" value="PAIRED IMMUNOGLOBULIN-LIKE TYPE 2 RECEPTOR"/>
    <property type="match status" value="1"/>
</dbReference>
<evidence type="ECO:0000256" key="5">
    <source>
        <dbReference type="SAM" id="MobiDB-lite"/>
    </source>
</evidence>
<dbReference type="AlphaFoldDB" id="A0A5N6U225"/>
<keyword evidence="4 6" id="KW-0472">Membrane</keyword>
<evidence type="ECO:0000313" key="7">
    <source>
        <dbReference type="EMBL" id="KAE8152683.1"/>
    </source>
</evidence>
<dbReference type="GO" id="GO:0016020">
    <property type="term" value="C:membrane"/>
    <property type="evidence" value="ECO:0007669"/>
    <property type="project" value="UniProtKB-SubCell"/>
</dbReference>
<dbReference type="InterPro" id="IPR051694">
    <property type="entry name" value="Immunoregulatory_rcpt-like"/>
</dbReference>
<keyword evidence="3 6" id="KW-1133">Transmembrane helix</keyword>
<evidence type="ECO:0008006" key="9">
    <source>
        <dbReference type="Google" id="ProtNLM"/>
    </source>
</evidence>
<feature type="transmembrane region" description="Helical" evidence="6">
    <location>
        <begin position="182"/>
        <end position="204"/>
    </location>
</feature>
<organism evidence="7 8">
    <name type="scientific">Aspergillus avenaceus</name>
    <dbReference type="NCBI Taxonomy" id="36643"/>
    <lineage>
        <taxon>Eukaryota</taxon>
        <taxon>Fungi</taxon>
        <taxon>Dikarya</taxon>
        <taxon>Ascomycota</taxon>
        <taxon>Pezizomycotina</taxon>
        <taxon>Eurotiomycetes</taxon>
        <taxon>Eurotiomycetidae</taxon>
        <taxon>Eurotiales</taxon>
        <taxon>Aspergillaceae</taxon>
        <taxon>Aspergillus</taxon>
        <taxon>Aspergillus subgen. Circumdati</taxon>
    </lineage>
</organism>
<evidence type="ECO:0000256" key="3">
    <source>
        <dbReference type="ARBA" id="ARBA00022989"/>
    </source>
</evidence>
<reference evidence="7 8" key="1">
    <citation type="submission" date="2019-04" db="EMBL/GenBank/DDBJ databases">
        <title>Friends and foes A comparative genomics study of 23 Aspergillus species from section Flavi.</title>
        <authorList>
            <consortium name="DOE Joint Genome Institute"/>
            <person name="Kjaerbolling I."/>
            <person name="Vesth T."/>
            <person name="Frisvad J.C."/>
            <person name="Nybo J.L."/>
            <person name="Theobald S."/>
            <person name="Kildgaard S."/>
            <person name="Isbrandt T."/>
            <person name="Kuo A."/>
            <person name="Sato A."/>
            <person name="Lyhne E.K."/>
            <person name="Kogle M.E."/>
            <person name="Wiebenga A."/>
            <person name="Kun R.S."/>
            <person name="Lubbers R.J."/>
            <person name="Makela M.R."/>
            <person name="Barry K."/>
            <person name="Chovatia M."/>
            <person name="Clum A."/>
            <person name="Daum C."/>
            <person name="Haridas S."/>
            <person name="He G."/>
            <person name="LaButti K."/>
            <person name="Lipzen A."/>
            <person name="Mondo S."/>
            <person name="Riley R."/>
            <person name="Salamov A."/>
            <person name="Simmons B.A."/>
            <person name="Magnuson J.K."/>
            <person name="Henrissat B."/>
            <person name="Mortensen U.H."/>
            <person name="Larsen T.O."/>
            <person name="Devries R.P."/>
            <person name="Grigoriev I.V."/>
            <person name="Machida M."/>
            <person name="Baker S.E."/>
            <person name="Andersen M.R."/>
        </authorList>
    </citation>
    <scope>NUCLEOTIDE SEQUENCE [LARGE SCALE GENOMIC DNA]</scope>
    <source>
        <strain evidence="7 8">IBT 18842</strain>
    </source>
</reference>
<evidence type="ECO:0000256" key="4">
    <source>
        <dbReference type="ARBA" id="ARBA00023136"/>
    </source>
</evidence>